<keyword evidence="6 8" id="KW-0560">Oxidoreductase</keyword>
<dbReference type="Gene3D" id="3.40.430.10">
    <property type="entry name" value="Dihydrofolate Reductase, subunit A"/>
    <property type="match status" value="1"/>
</dbReference>
<organism evidence="11 12">
    <name type="scientific">Candidatus Comchoanobacter bicostacola</name>
    <dbReference type="NCBI Taxonomy" id="2919598"/>
    <lineage>
        <taxon>Bacteria</taxon>
        <taxon>Pseudomonadati</taxon>
        <taxon>Pseudomonadota</taxon>
        <taxon>Gammaproteobacteria</taxon>
        <taxon>Candidatus Comchoanobacterales</taxon>
        <taxon>Candidatus Comchoanobacteraceae</taxon>
        <taxon>Candidatus Comchoanobacter</taxon>
    </lineage>
</organism>
<evidence type="ECO:0000256" key="4">
    <source>
        <dbReference type="ARBA" id="ARBA00022563"/>
    </source>
</evidence>
<evidence type="ECO:0000256" key="6">
    <source>
        <dbReference type="ARBA" id="ARBA00023002"/>
    </source>
</evidence>
<dbReference type="RefSeq" id="WP_258568517.1">
    <property type="nucleotide sequence ID" value="NZ_CP092900.1"/>
</dbReference>
<evidence type="ECO:0000256" key="8">
    <source>
        <dbReference type="PIRNR" id="PIRNR000194"/>
    </source>
</evidence>
<dbReference type="SUPFAM" id="SSF53597">
    <property type="entry name" value="Dihydrofolate reductase-like"/>
    <property type="match status" value="1"/>
</dbReference>
<comment type="catalytic activity">
    <reaction evidence="8">
        <text>(6S)-5,6,7,8-tetrahydrofolate + NADP(+) = 7,8-dihydrofolate + NADPH + H(+)</text>
        <dbReference type="Rhea" id="RHEA:15009"/>
        <dbReference type="ChEBI" id="CHEBI:15378"/>
        <dbReference type="ChEBI" id="CHEBI:57451"/>
        <dbReference type="ChEBI" id="CHEBI:57453"/>
        <dbReference type="ChEBI" id="CHEBI:57783"/>
        <dbReference type="ChEBI" id="CHEBI:58349"/>
        <dbReference type="EC" id="1.5.1.3"/>
    </reaction>
</comment>
<evidence type="ECO:0000313" key="11">
    <source>
        <dbReference type="EMBL" id="UTC24729.1"/>
    </source>
</evidence>
<dbReference type="InterPro" id="IPR001796">
    <property type="entry name" value="DHFR_dom"/>
</dbReference>
<evidence type="ECO:0000259" key="10">
    <source>
        <dbReference type="PROSITE" id="PS51330"/>
    </source>
</evidence>
<dbReference type="EC" id="1.5.1.3" evidence="3 8"/>
<dbReference type="PRINTS" id="PR00070">
    <property type="entry name" value="DHFR"/>
</dbReference>
<evidence type="ECO:0000256" key="2">
    <source>
        <dbReference type="ARBA" id="ARBA00009539"/>
    </source>
</evidence>
<sequence>MSEIMPYLSKEIYIITAFDQNKLIGNKNKLPWHLPEDLKHFKNTTDGHPILMGRKTYESIGRKLPNRQNIILSTTLQDPDCIQHIKQINNIKSSMPIFVIGGHHVYKALLPYSSRLYITHIHKCFKGDCYFPSIEWSQWRCIQKTHKPVDDQIQYSRDYCIYERI</sequence>
<dbReference type="PROSITE" id="PS51330">
    <property type="entry name" value="DHFR_2"/>
    <property type="match status" value="1"/>
</dbReference>
<evidence type="ECO:0000256" key="3">
    <source>
        <dbReference type="ARBA" id="ARBA00012856"/>
    </source>
</evidence>
<dbReference type="PIRSF" id="PIRSF000194">
    <property type="entry name" value="DHFR"/>
    <property type="match status" value="1"/>
</dbReference>
<comment type="pathway">
    <text evidence="1 8">Cofactor biosynthesis; tetrahydrofolate biosynthesis; 5,6,7,8-tetrahydrofolate from 7,8-dihydrofolate: step 1/1.</text>
</comment>
<name>A0ABY5DLJ7_9GAMM</name>
<keyword evidence="5 8" id="KW-0521">NADP</keyword>
<dbReference type="Proteomes" id="UP001055955">
    <property type="component" value="Chromosome"/>
</dbReference>
<dbReference type="InterPro" id="IPR024072">
    <property type="entry name" value="DHFR-like_dom_sf"/>
</dbReference>
<feature type="domain" description="DHFR" evidence="10">
    <location>
        <begin position="11"/>
        <end position="164"/>
    </location>
</feature>
<dbReference type="CDD" id="cd00209">
    <property type="entry name" value="DHFR"/>
    <property type="match status" value="1"/>
</dbReference>
<comment type="similarity">
    <text evidence="2 8 9">Belongs to the dihydrofolate reductase family.</text>
</comment>
<evidence type="ECO:0000256" key="5">
    <source>
        <dbReference type="ARBA" id="ARBA00022857"/>
    </source>
</evidence>
<keyword evidence="4 8" id="KW-0554">One-carbon metabolism</keyword>
<reference evidence="11 12" key="1">
    <citation type="journal article" date="2022" name="Nat. Microbiol.">
        <title>The microbiome of a bacterivorous marine choanoflagellate contains a resource-demanding obligate bacterial associate.</title>
        <authorList>
            <person name="Needham D.M."/>
            <person name="Poirier C."/>
            <person name="Bachy C."/>
            <person name="George E.E."/>
            <person name="Wilken S."/>
            <person name="Yung C.C.M."/>
            <person name="Limardo A.J."/>
            <person name="Morando M."/>
            <person name="Sudek L."/>
            <person name="Malmstrom R.R."/>
            <person name="Keeling P.J."/>
            <person name="Santoro A.E."/>
            <person name="Worden A.Z."/>
        </authorList>
    </citation>
    <scope>NUCLEOTIDE SEQUENCE [LARGE SCALE GENOMIC DNA]</scope>
    <source>
        <strain evidence="11 12">Comchoano-1</strain>
    </source>
</reference>
<dbReference type="EMBL" id="CP092900">
    <property type="protein sequence ID" value="UTC24729.1"/>
    <property type="molecule type" value="Genomic_DNA"/>
</dbReference>
<dbReference type="PANTHER" id="PTHR48069:SF3">
    <property type="entry name" value="DIHYDROFOLATE REDUCTASE"/>
    <property type="match status" value="1"/>
</dbReference>
<keyword evidence="12" id="KW-1185">Reference proteome</keyword>
<evidence type="ECO:0000256" key="7">
    <source>
        <dbReference type="ARBA" id="ARBA00025067"/>
    </source>
</evidence>
<evidence type="ECO:0000256" key="9">
    <source>
        <dbReference type="RuleBase" id="RU004474"/>
    </source>
</evidence>
<accession>A0ABY5DLJ7</accession>
<dbReference type="PANTHER" id="PTHR48069">
    <property type="entry name" value="DIHYDROFOLATE REDUCTASE"/>
    <property type="match status" value="1"/>
</dbReference>
<dbReference type="InterPro" id="IPR017925">
    <property type="entry name" value="DHFR_CS"/>
</dbReference>
<dbReference type="PROSITE" id="PS00075">
    <property type="entry name" value="DHFR_1"/>
    <property type="match status" value="1"/>
</dbReference>
<proteinExistence type="inferred from homology"/>
<dbReference type="Pfam" id="PF00186">
    <property type="entry name" value="DHFR_1"/>
    <property type="match status" value="1"/>
</dbReference>
<protein>
    <recommendedName>
        <fullName evidence="3 8">Dihydrofolate reductase</fullName>
        <ecNumber evidence="3 8">1.5.1.3</ecNumber>
    </recommendedName>
</protein>
<gene>
    <name evidence="11" type="ORF">MMH89_00955</name>
</gene>
<dbReference type="InterPro" id="IPR012259">
    <property type="entry name" value="DHFR"/>
</dbReference>
<evidence type="ECO:0000313" key="12">
    <source>
        <dbReference type="Proteomes" id="UP001055955"/>
    </source>
</evidence>
<evidence type="ECO:0000256" key="1">
    <source>
        <dbReference type="ARBA" id="ARBA00004903"/>
    </source>
</evidence>
<comment type="function">
    <text evidence="7 8">Key enzyme in folate metabolism. Catalyzes an essential reaction for de novo glycine and purine synthesis, and for DNA precursor synthesis.</text>
</comment>